<evidence type="ECO:0000313" key="1">
    <source>
        <dbReference type="EMBL" id="CEK93677.1"/>
    </source>
</evidence>
<gene>
    <name evidence="1" type="primary">ORF196577</name>
</gene>
<reference evidence="1" key="1">
    <citation type="submission" date="2014-12" db="EMBL/GenBank/DDBJ databases">
        <title>Insight into the proteome of Arion vulgaris.</title>
        <authorList>
            <person name="Aradska J."/>
            <person name="Bulat T."/>
            <person name="Smidak R."/>
            <person name="Sarate P."/>
            <person name="Gangsoo J."/>
            <person name="Sialana F."/>
            <person name="Bilban M."/>
            <person name="Lubec G."/>
        </authorList>
    </citation>
    <scope>NUCLEOTIDE SEQUENCE</scope>
    <source>
        <tissue evidence="1">Skin</tissue>
    </source>
</reference>
<dbReference type="AlphaFoldDB" id="A0A0B7BLA1"/>
<name>A0A0B7BLA1_9EUPU</name>
<proteinExistence type="predicted"/>
<dbReference type="EMBL" id="HACG01046812">
    <property type="protein sequence ID" value="CEK93677.1"/>
    <property type="molecule type" value="Transcribed_RNA"/>
</dbReference>
<sequence length="65" mass="7362">MSGRSSKARQMEHIQNKITTYKHMQIPLHSIGPKGKSSSAAGSLKKYDVSHFPYQNHHPEFTVLI</sequence>
<protein>
    <submittedName>
        <fullName evidence="1">Uncharacterized protein</fullName>
    </submittedName>
</protein>
<accession>A0A0B7BLA1</accession>
<organism evidence="1">
    <name type="scientific">Arion vulgaris</name>
    <dbReference type="NCBI Taxonomy" id="1028688"/>
    <lineage>
        <taxon>Eukaryota</taxon>
        <taxon>Metazoa</taxon>
        <taxon>Spiralia</taxon>
        <taxon>Lophotrochozoa</taxon>
        <taxon>Mollusca</taxon>
        <taxon>Gastropoda</taxon>
        <taxon>Heterobranchia</taxon>
        <taxon>Euthyneura</taxon>
        <taxon>Panpulmonata</taxon>
        <taxon>Eupulmonata</taxon>
        <taxon>Stylommatophora</taxon>
        <taxon>Helicina</taxon>
        <taxon>Arionoidea</taxon>
        <taxon>Arionidae</taxon>
        <taxon>Arion</taxon>
    </lineage>
</organism>